<dbReference type="PANTHER" id="PTHR28156:SF1">
    <property type="entry name" value="FAS1 DOMAIN-CONTAINING PROTEIN YDR262W"/>
    <property type="match status" value="1"/>
</dbReference>
<dbReference type="Gene3D" id="2.30.180.10">
    <property type="entry name" value="FAS1 domain"/>
    <property type="match status" value="1"/>
</dbReference>
<name>A0A5D3B222_9TREE</name>
<protein>
    <recommendedName>
        <fullName evidence="5">FAS1 domain-containing protein</fullName>
    </recommendedName>
</protein>
<reference evidence="3 4" key="1">
    <citation type="submission" date="2017-05" db="EMBL/GenBank/DDBJ databases">
        <title>The Genome Sequence of Tsuchiyaea wingfieldii DSM 27421.</title>
        <authorList>
            <person name="Cuomo C."/>
            <person name="Passer A."/>
            <person name="Billmyre B."/>
            <person name="Heitman J."/>
        </authorList>
    </citation>
    <scope>NUCLEOTIDE SEQUENCE [LARGE SCALE GENOMIC DNA]</scope>
    <source>
        <strain evidence="3 4">DSM 27421</strain>
    </source>
</reference>
<organism evidence="3 4">
    <name type="scientific">Cryptococcus floricola</name>
    <dbReference type="NCBI Taxonomy" id="2591691"/>
    <lineage>
        <taxon>Eukaryota</taxon>
        <taxon>Fungi</taxon>
        <taxon>Dikarya</taxon>
        <taxon>Basidiomycota</taxon>
        <taxon>Agaricomycotina</taxon>
        <taxon>Tremellomycetes</taxon>
        <taxon>Tremellales</taxon>
        <taxon>Cryptococcaceae</taxon>
        <taxon>Cryptococcus</taxon>
    </lineage>
</organism>
<dbReference type="EMBL" id="NIDF01000026">
    <property type="protein sequence ID" value="TYJ56283.1"/>
    <property type="molecule type" value="Genomic_DNA"/>
</dbReference>
<evidence type="ECO:0000313" key="4">
    <source>
        <dbReference type="Proteomes" id="UP000322245"/>
    </source>
</evidence>
<feature type="compositionally biased region" description="Polar residues" evidence="2">
    <location>
        <begin position="9"/>
        <end position="21"/>
    </location>
</feature>
<dbReference type="AlphaFoldDB" id="A0A5D3B222"/>
<evidence type="ECO:0000256" key="1">
    <source>
        <dbReference type="ARBA" id="ARBA00022729"/>
    </source>
</evidence>
<dbReference type="InterPro" id="IPR036378">
    <property type="entry name" value="FAS1_dom_sf"/>
</dbReference>
<keyword evidence="1" id="KW-0732">Signal</keyword>
<sequence>MLQPEYPNSLRSLQNDNNQLAFNGDPDASRRETGPGKGAAGGDLVDAVLGPGTASGQVGKQQEGQEQTSAGRKGPTVADVLTTERALSLWWGYARDSVEITQRFESKTQSSTLLVPVDRAIMALTRKPHQPSEGSSSEDAVLKFISAHIIDGTPEEGPLPTLLPDFSVYLVKDASAKGGWRVKPGDIEVLGERSGVNGRVLYLNEVLPYEKDQDVVV</sequence>
<evidence type="ECO:0008006" key="5">
    <source>
        <dbReference type="Google" id="ProtNLM"/>
    </source>
</evidence>
<accession>A0A5D3B222</accession>
<dbReference type="Proteomes" id="UP000322245">
    <property type="component" value="Unassembled WGS sequence"/>
</dbReference>
<gene>
    <name evidence="3" type="ORF">B9479_002972</name>
</gene>
<feature type="compositionally biased region" description="Low complexity" evidence="2">
    <location>
        <begin position="56"/>
        <end position="67"/>
    </location>
</feature>
<dbReference type="SUPFAM" id="SSF82153">
    <property type="entry name" value="FAS1 domain"/>
    <property type="match status" value="1"/>
</dbReference>
<proteinExistence type="predicted"/>
<feature type="region of interest" description="Disordered" evidence="2">
    <location>
        <begin position="1"/>
        <end position="77"/>
    </location>
</feature>
<keyword evidence="4" id="KW-1185">Reference proteome</keyword>
<evidence type="ECO:0000256" key="2">
    <source>
        <dbReference type="SAM" id="MobiDB-lite"/>
    </source>
</evidence>
<dbReference type="InterPro" id="IPR040200">
    <property type="entry name" value="Mug57-like"/>
</dbReference>
<evidence type="ECO:0000313" key="3">
    <source>
        <dbReference type="EMBL" id="TYJ56283.1"/>
    </source>
</evidence>
<comment type="caution">
    <text evidence="3">The sequence shown here is derived from an EMBL/GenBank/DDBJ whole genome shotgun (WGS) entry which is preliminary data.</text>
</comment>
<dbReference type="PANTHER" id="PTHR28156">
    <property type="entry name" value="FAS1 DOMAIN-CONTAINING PROTEIN YDR262W"/>
    <property type="match status" value="1"/>
</dbReference>